<proteinExistence type="predicted"/>
<dbReference type="InterPro" id="IPR035965">
    <property type="entry name" value="PAS-like_dom_sf"/>
</dbReference>
<dbReference type="Proteomes" id="UP000646484">
    <property type="component" value="Unassembled WGS sequence"/>
</dbReference>
<evidence type="ECO:0000313" key="2">
    <source>
        <dbReference type="Proteomes" id="UP000646484"/>
    </source>
</evidence>
<dbReference type="Gene3D" id="3.30.450.20">
    <property type="entry name" value="PAS domain"/>
    <property type="match status" value="1"/>
</dbReference>
<keyword evidence="2" id="KW-1185">Reference proteome</keyword>
<dbReference type="RefSeq" id="WP_186977289.1">
    <property type="nucleotide sequence ID" value="NZ_JACOOH010000007.1"/>
</dbReference>
<dbReference type="EMBL" id="JACOOH010000007">
    <property type="protein sequence ID" value="MBC5622530.1"/>
    <property type="molecule type" value="Genomic_DNA"/>
</dbReference>
<accession>A0ABR7D5B3</accession>
<comment type="caution">
    <text evidence="1">The sequence shown here is derived from an EMBL/GenBank/DDBJ whole genome shotgun (WGS) entry which is preliminary data.</text>
</comment>
<reference evidence="1 2" key="1">
    <citation type="submission" date="2020-08" db="EMBL/GenBank/DDBJ databases">
        <title>Genome public.</title>
        <authorList>
            <person name="Liu C."/>
            <person name="Sun Q."/>
        </authorList>
    </citation>
    <scope>NUCLEOTIDE SEQUENCE [LARGE SCALE GENOMIC DNA]</scope>
    <source>
        <strain evidence="1 2">NSJ-56</strain>
    </source>
</reference>
<gene>
    <name evidence="1" type="ORF">H8S64_15645</name>
</gene>
<evidence type="ECO:0000313" key="1">
    <source>
        <dbReference type="EMBL" id="MBC5622530.1"/>
    </source>
</evidence>
<dbReference type="SUPFAM" id="SSF55785">
    <property type="entry name" value="PYP-like sensor domain (PAS domain)"/>
    <property type="match status" value="1"/>
</dbReference>
<name>A0ABR7D5B3_9BACT</name>
<organism evidence="1 2">
    <name type="scientific">Butyricimonas hominis</name>
    <dbReference type="NCBI Taxonomy" id="2763032"/>
    <lineage>
        <taxon>Bacteria</taxon>
        <taxon>Pseudomonadati</taxon>
        <taxon>Bacteroidota</taxon>
        <taxon>Bacteroidia</taxon>
        <taxon>Bacteroidales</taxon>
        <taxon>Odoribacteraceae</taxon>
        <taxon>Butyricimonas</taxon>
    </lineage>
</organism>
<protein>
    <submittedName>
        <fullName evidence="1">Diguanylate cyclase</fullName>
    </submittedName>
</protein>
<sequence length="110" mass="12719">MDYMKELNVAVTVCDKEGKILQMNEKSQKTNHGNLVGQNVFDCHPEPARTKLGELMEQHATNAYTIEKGGVKKLIYQTPWYENGEFMGLVEFSLEIPFEMPHYIRKPKIE</sequence>